<dbReference type="AlphaFoldDB" id="A0A1X9LLE9"/>
<name>A0A1X9LLE9_9MICO</name>
<dbReference type="InterPro" id="IPR055259">
    <property type="entry name" value="YkvP/CgeB_Glyco_trans-like"/>
</dbReference>
<accession>A0A1X9LLE9</accession>
<dbReference type="STRING" id="1619308.B5808_12805"/>
<dbReference type="EMBL" id="CP020715">
    <property type="protein sequence ID" value="ARJ06004.1"/>
    <property type="molecule type" value="Genomic_DNA"/>
</dbReference>
<dbReference type="Pfam" id="PF13524">
    <property type="entry name" value="Glyco_trans_1_2"/>
    <property type="match status" value="1"/>
</dbReference>
<sequence length="336" mass="36913">MSGILRRARKGAFAVRRGVRRAVGRLRGAPRLTWSLRISAPAGPAGDVWGDVYYAEDLAAALRRLGQEVYVDRLEQRIRPVARLRDDVVLQLTGLHRPELVPGAVNVIWVISHPECRDVEELRRFDLRYAASGRWAARIAAEDGVAVRALPQATAPGRFTPRRSGDELASDVLFVGKTRRVFRPIVRDAVAVGADLTIYGDGWGDFIDPSHVAAEFLDNARVPDAYRGARIVLNDHWREMAEEGFLSNRLFDAVAAGARVVSDPVESKDADFGGAVRFAATQEELAALLDPAEPGWPDDARMREIAADVAARHSFDRRAETLLADVLAVRGRRGGA</sequence>
<dbReference type="Proteomes" id="UP000192775">
    <property type="component" value="Chromosome"/>
</dbReference>
<proteinExistence type="predicted"/>
<dbReference type="KEGG" id="cphy:B5808_12805"/>
<dbReference type="RefSeq" id="WP_085020142.1">
    <property type="nucleotide sequence ID" value="NZ_BMHD01000001.1"/>
</dbReference>
<protein>
    <recommendedName>
        <fullName evidence="1">Spore protein YkvP/CgeB glycosyl transferase-like domain-containing protein</fullName>
    </recommendedName>
</protein>
<keyword evidence="3" id="KW-1185">Reference proteome</keyword>
<evidence type="ECO:0000313" key="3">
    <source>
        <dbReference type="Proteomes" id="UP000192775"/>
    </source>
</evidence>
<feature type="domain" description="Spore protein YkvP/CgeB glycosyl transferase-like" evidence="1">
    <location>
        <begin position="181"/>
        <end position="324"/>
    </location>
</feature>
<evidence type="ECO:0000259" key="1">
    <source>
        <dbReference type="Pfam" id="PF13524"/>
    </source>
</evidence>
<gene>
    <name evidence="2" type="ORF">B5808_12805</name>
</gene>
<organism evidence="2 3">
    <name type="scientific">Cnuibacter physcomitrellae</name>
    <dbReference type="NCBI Taxonomy" id="1619308"/>
    <lineage>
        <taxon>Bacteria</taxon>
        <taxon>Bacillati</taxon>
        <taxon>Actinomycetota</taxon>
        <taxon>Actinomycetes</taxon>
        <taxon>Micrococcales</taxon>
        <taxon>Microbacteriaceae</taxon>
        <taxon>Cnuibacter</taxon>
    </lineage>
</organism>
<evidence type="ECO:0000313" key="2">
    <source>
        <dbReference type="EMBL" id="ARJ06004.1"/>
    </source>
</evidence>
<reference evidence="2 3" key="1">
    <citation type="submission" date="2017-04" db="EMBL/GenBank/DDBJ databases">
        <authorList>
            <person name="Afonso C.L."/>
            <person name="Miller P.J."/>
            <person name="Scott M.A."/>
            <person name="Spackman E."/>
            <person name="Goraichik I."/>
            <person name="Dimitrov K.M."/>
            <person name="Suarez D.L."/>
            <person name="Swayne D.E."/>
        </authorList>
    </citation>
    <scope>NUCLEOTIDE SEQUENCE [LARGE SCALE GENOMIC DNA]</scope>
    <source>
        <strain evidence="3">XA(T)</strain>
    </source>
</reference>